<sequence>MSKETPLVGLDAILKQLGPFGRYNVLNYMMLLFPCFLAGMYGSVFVFEASDINYRCEISECESSQDSTWLEHAIPMEKDSPAKCTRYAFLDDISANSSCPANIFNRNRTEKCSSYVYSDEDSAVKDFDLGCQNWKRTLIGTIHNSGLFLSLPLTGIISDRFGRKRALAIASLMNCTFGFLRSFSTTYIMMVIFEFLEAGFGAGAYTTAFVLAMELVGPKGRVFGNTLINVVFVFGLMTLSGLSWILQSWRTLLRIIYPPALLVFSYLWILNESVRWLLSKGRNDEAIEILKKAAKMNKVQLSEQDFTPLYEMETTKEKKKKMMMKKRKWSHLYLYKF</sequence>
<dbReference type="PANTHER" id="PTHR24064">
    <property type="entry name" value="SOLUTE CARRIER FAMILY 22 MEMBER"/>
    <property type="match status" value="1"/>
</dbReference>
<feature type="transmembrane region" description="Helical" evidence="5">
    <location>
        <begin position="227"/>
        <end position="246"/>
    </location>
</feature>
<dbReference type="InterPro" id="IPR005828">
    <property type="entry name" value="MFS_sugar_transport-like"/>
</dbReference>
<evidence type="ECO:0000256" key="3">
    <source>
        <dbReference type="ARBA" id="ARBA00022989"/>
    </source>
</evidence>
<reference evidence="7" key="2">
    <citation type="submission" date="2020-12" db="EMBL/GenBank/DDBJ databases">
        <authorList>
            <person name="Kanost M."/>
        </authorList>
    </citation>
    <scope>NUCLEOTIDE SEQUENCE</scope>
</reference>
<dbReference type="InterPro" id="IPR005829">
    <property type="entry name" value="Sugar_transporter_CS"/>
</dbReference>
<keyword evidence="8" id="KW-1185">Reference proteome</keyword>
<protein>
    <recommendedName>
        <fullName evidence="6">Major facilitator superfamily (MFS) profile domain-containing protein</fullName>
    </recommendedName>
</protein>
<dbReference type="Proteomes" id="UP000791440">
    <property type="component" value="Unassembled WGS sequence"/>
</dbReference>
<evidence type="ECO:0000313" key="7">
    <source>
        <dbReference type="EMBL" id="KAG6446075.1"/>
    </source>
</evidence>
<dbReference type="AlphaFoldDB" id="A0A922CGM3"/>
<gene>
    <name evidence="7" type="ORF">O3G_MSEX004238</name>
</gene>
<evidence type="ECO:0000259" key="6">
    <source>
        <dbReference type="PROSITE" id="PS50850"/>
    </source>
</evidence>
<keyword evidence="3 5" id="KW-1133">Transmembrane helix</keyword>
<feature type="transmembrane region" description="Helical" evidence="5">
    <location>
        <begin position="198"/>
        <end position="215"/>
    </location>
</feature>
<evidence type="ECO:0000256" key="5">
    <source>
        <dbReference type="SAM" id="Phobius"/>
    </source>
</evidence>
<comment type="subcellular location">
    <subcellularLocation>
        <location evidence="1">Membrane</location>
        <topology evidence="1">Multi-pass membrane protein</topology>
    </subcellularLocation>
</comment>
<dbReference type="PROSITE" id="PS00216">
    <property type="entry name" value="SUGAR_TRANSPORT_1"/>
    <property type="match status" value="1"/>
</dbReference>
<reference evidence="7" key="1">
    <citation type="journal article" date="2016" name="Insect Biochem. Mol. Biol.">
        <title>Multifaceted biological insights from a draft genome sequence of the tobacco hornworm moth, Manduca sexta.</title>
        <authorList>
            <person name="Kanost M.R."/>
            <person name="Arrese E.L."/>
            <person name="Cao X."/>
            <person name="Chen Y.R."/>
            <person name="Chellapilla S."/>
            <person name="Goldsmith M.R."/>
            <person name="Grosse-Wilde E."/>
            <person name="Heckel D.G."/>
            <person name="Herndon N."/>
            <person name="Jiang H."/>
            <person name="Papanicolaou A."/>
            <person name="Qu J."/>
            <person name="Soulages J.L."/>
            <person name="Vogel H."/>
            <person name="Walters J."/>
            <person name="Waterhouse R.M."/>
            <person name="Ahn S.J."/>
            <person name="Almeida F.C."/>
            <person name="An C."/>
            <person name="Aqrawi P."/>
            <person name="Bretschneider A."/>
            <person name="Bryant W.B."/>
            <person name="Bucks S."/>
            <person name="Chao H."/>
            <person name="Chevignon G."/>
            <person name="Christen J.M."/>
            <person name="Clarke D.F."/>
            <person name="Dittmer N.T."/>
            <person name="Ferguson L.C.F."/>
            <person name="Garavelou S."/>
            <person name="Gordon K.H.J."/>
            <person name="Gunaratna R.T."/>
            <person name="Han Y."/>
            <person name="Hauser F."/>
            <person name="He Y."/>
            <person name="Heidel-Fischer H."/>
            <person name="Hirsh A."/>
            <person name="Hu Y."/>
            <person name="Jiang H."/>
            <person name="Kalra D."/>
            <person name="Klinner C."/>
            <person name="Konig C."/>
            <person name="Kovar C."/>
            <person name="Kroll A.R."/>
            <person name="Kuwar S.S."/>
            <person name="Lee S.L."/>
            <person name="Lehman R."/>
            <person name="Li K."/>
            <person name="Li Z."/>
            <person name="Liang H."/>
            <person name="Lovelace S."/>
            <person name="Lu Z."/>
            <person name="Mansfield J.H."/>
            <person name="McCulloch K.J."/>
            <person name="Mathew T."/>
            <person name="Morton B."/>
            <person name="Muzny D.M."/>
            <person name="Neunemann D."/>
            <person name="Ongeri F."/>
            <person name="Pauchet Y."/>
            <person name="Pu L.L."/>
            <person name="Pyrousis I."/>
            <person name="Rao X.J."/>
            <person name="Redding A."/>
            <person name="Roesel C."/>
            <person name="Sanchez-Gracia A."/>
            <person name="Schaack S."/>
            <person name="Shukla A."/>
            <person name="Tetreau G."/>
            <person name="Wang Y."/>
            <person name="Xiong G.H."/>
            <person name="Traut W."/>
            <person name="Walsh T.K."/>
            <person name="Worley K.C."/>
            <person name="Wu D."/>
            <person name="Wu W."/>
            <person name="Wu Y.Q."/>
            <person name="Zhang X."/>
            <person name="Zou Z."/>
            <person name="Zucker H."/>
            <person name="Briscoe A.D."/>
            <person name="Burmester T."/>
            <person name="Clem R.J."/>
            <person name="Feyereisen R."/>
            <person name="Grimmelikhuijzen C.J.P."/>
            <person name="Hamodrakas S.J."/>
            <person name="Hansson B.S."/>
            <person name="Huguet E."/>
            <person name="Jermiin L.S."/>
            <person name="Lan Q."/>
            <person name="Lehman H.K."/>
            <person name="Lorenzen M."/>
            <person name="Merzendorfer H."/>
            <person name="Michalopoulos I."/>
            <person name="Morton D.B."/>
            <person name="Muthukrishnan S."/>
            <person name="Oakeshott J.G."/>
            <person name="Palmer W."/>
            <person name="Park Y."/>
            <person name="Passarelli A.L."/>
            <person name="Rozas J."/>
            <person name="Schwartz L.M."/>
            <person name="Smith W."/>
            <person name="Southgate A."/>
            <person name="Vilcinskas A."/>
            <person name="Vogt R."/>
            <person name="Wang P."/>
            <person name="Werren J."/>
            <person name="Yu X.Q."/>
            <person name="Zhou J.J."/>
            <person name="Brown S.J."/>
            <person name="Scherer S.E."/>
            <person name="Richards S."/>
            <person name="Blissard G.W."/>
        </authorList>
    </citation>
    <scope>NUCLEOTIDE SEQUENCE</scope>
</reference>
<evidence type="ECO:0000256" key="4">
    <source>
        <dbReference type="ARBA" id="ARBA00023136"/>
    </source>
</evidence>
<dbReference type="EMBL" id="JH668329">
    <property type="protein sequence ID" value="KAG6446075.1"/>
    <property type="molecule type" value="Genomic_DNA"/>
</dbReference>
<dbReference type="Pfam" id="PF00083">
    <property type="entry name" value="Sugar_tr"/>
    <property type="match status" value="1"/>
</dbReference>
<feature type="transmembrane region" description="Helical" evidence="5">
    <location>
        <begin position="25"/>
        <end position="47"/>
    </location>
</feature>
<evidence type="ECO:0000313" key="8">
    <source>
        <dbReference type="Proteomes" id="UP000791440"/>
    </source>
</evidence>
<keyword evidence="4 5" id="KW-0472">Membrane</keyword>
<keyword evidence="2 5" id="KW-0812">Transmembrane</keyword>
<evidence type="ECO:0000256" key="2">
    <source>
        <dbReference type="ARBA" id="ARBA00022692"/>
    </source>
</evidence>
<feature type="transmembrane region" description="Helical" evidence="5">
    <location>
        <begin position="252"/>
        <end position="270"/>
    </location>
</feature>
<dbReference type="PROSITE" id="PS50850">
    <property type="entry name" value="MFS"/>
    <property type="match status" value="1"/>
</dbReference>
<evidence type="ECO:0000256" key="1">
    <source>
        <dbReference type="ARBA" id="ARBA00004141"/>
    </source>
</evidence>
<dbReference type="GO" id="GO:0022857">
    <property type="term" value="F:transmembrane transporter activity"/>
    <property type="evidence" value="ECO:0007669"/>
    <property type="project" value="InterPro"/>
</dbReference>
<name>A0A922CGM3_MANSE</name>
<feature type="domain" description="Major facilitator superfamily (MFS) profile" evidence="6">
    <location>
        <begin position="27"/>
        <end position="337"/>
    </location>
</feature>
<dbReference type="GO" id="GO:0016020">
    <property type="term" value="C:membrane"/>
    <property type="evidence" value="ECO:0007669"/>
    <property type="project" value="UniProtKB-SubCell"/>
</dbReference>
<comment type="caution">
    <text evidence="7">The sequence shown here is derived from an EMBL/GenBank/DDBJ whole genome shotgun (WGS) entry which is preliminary data.</text>
</comment>
<accession>A0A922CGM3</accession>
<organism evidence="7 8">
    <name type="scientific">Manduca sexta</name>
    <name type="common">Tobacco hawkmoth</name>
    <name type="synonym">Tobacco hornworm</name>
    <dbReference type="NCBI Taxonomy" id="7130"/>
    <lineage>
        <taxon>Eukaryota</taxon>
        <taxon>Metazoa</taxon>
        <taxon>Ecdysozoa</taxon>
        <taxon>Arthropoda</taxon>
        <taxon>Hexapoda</taxon>
        <taxon>Insecta</taxon>
        <taxon>Pterygota</taxon>
        <taxon>Neoptera</taxon>
        <taxon>Endopterygota</taxon>
        <taxon>Lepidoptera</taxon>
        <taxon>Glossata</taxon>
        <taxon>Ditrysia</taxon>
        <taxon>Bombycoidea</taxon>
        <taxon>Sphingidae</taxon>
        <taxon>Sphinginae</taxon>
        <taxon>Sphingini</taxon>
        <taxon>Manduca</taxon>
    </lineage>
</organism>
<proteinExistence type="predicted"/>
<dbReference type="InterPro" id="IPR020846">
    <property type="entry name" value="MFS_dom"/>
</dbReference>